<evidence type="ECO:0000256" key="1">
    <source>
        <dbReference type="SAM" id="MobiDB-lite"/>
    </source>
</evidence>
<evidence type="ECO:0000313" key="3">
    <source>
        <dbReference type="Proteomes" id="UP000008022"/>
    </source>
</evidence>
<feature type="region of interest" description="Disordered" evidence="1">
    <location>
        <begin position="37"/>
        <end position="67"/>
    </location>
</feature>
<dbReference type="EnsemblPlants" id="ORUFI10G02410.1">
    <property type="protein sequence ID" value="ORUFI10G02410.1"/>
    <property type="gene ID" value="ORUFI10G02410"/>
</dbReference>
<dbReference type="AlphaFoldDB" id="A0A0E0QWA2"/>
<feature type="region of interest" description="Disordered" evidence="1">
    <location>
        <begin position="97"/>
        <end position="116"/>
    </location>
</feature>
<protein>
    <submittedName>
        <fullName evidence="2">Uncharacterized protein</fullName>
    </submittedName>
</protein>
<dbReference type="HOGENOM" id="CLU_2350312_0_0_1"/>
<dbReference type="Gramene" id="ORUFI10G02410.1">
    <property type="protein sequence ID" value="ORUFI10G02410.1"/>
    <property type="gene ID" value="ORUFI10G02410"/>
</dbReference>
<organism evidence="2 3">
    <name type="scientific">Oryza rufipogon</name>
    <name type="common">Brownbeard rice</name>
    <name type="synonym">Asian wild rice</name>
    <dbReference type="NCBI Taxonomy" id="4529"/>
    <lineage>
        <taxon>Eukaryota</taxon>
        <taxon>Viridiplantae</taxon>
        <taxon>Streptophyta</taxon>
        <taxon>Embryophyta</taxon>
        <taxon>Tracheophyta</taxon>
        <taxon>Spermatophyta</taxon>
        <taxon>Magnoliopsida</taxon>
        <taxon>Liliopsida</taxon>
        <taxon>Poales</taxon>
        <taxon>Poaceae</taxon>
        <taxon>BOP clade</taxon>
        <taxon>Oryzoideae</taxon>
        <taxon>Oryzeae</taxon>
        <taxon>Oryzinae</taxon>
        <taxon>Oryza</taxon>
    </lineage>
</organism>
<accession>A0A0E0QWA2</accession>
<feature type="compositionally biased region" description="Basic and acidic residues" evidence="1">
    <location>
        <begin position="49"/>
        <end position="67"/>
    </location>
</feature>
<feature type="compositionally biased region" description="Acidic residues" evidence="1">
    <location>
        <begin position="107"/>
        <end position="116"/>
    </location>
</feature>
<proteinExistence type="predicted"/>
<name>A0A0E0QWA2_ORYRU</name>
<keyword evidence="3" id="KW-1185">Reference proteome</keyword>
<evidence type="ECO:0000313" key="2">
    <source>
        <dbReference type="EnsemblPlants" id="ORUFI10G02410.1"/>
    </source>
</evidence>
<reference evidence="3" key="1">
    <citation type="submission" date="2013-06" db="EMBL/GenBank/DDBJ databases">
        <authorList>
            <person name="Zhao Q."/>
        </authorList>
    </citation>
    <scope>NUCLEOTIDE SEQUENCE</scope>
    <source>
        <strain evidence="3">cv. W1943</strain>
    </source>
</reference>
<dbReference type="STRING" id="4529.A0A0E0QWA2"/>
<dbReference type="Proteomes" id="UP000008022">
    <property type="component" value="Unassembled WGS sequence"/>
</dbReference>
<dbReference type="OMA" id="QGWHVAQ"/>
<sequence>MDDDDTDSASAAVSRPAVPVVAEATTVLLLPVVHEGDGDEALAHAPRRTKTDEVTEEDKGEKMEHDPFVFSSQVSQVFYVQEPKAQGWHVAQPYRPRDLYDMGTEPSDSDEDDPTS</sequence>
<reference evidence="2" key="2">
    <citation type="submission" date="2015-06" db="UniProtKB">
        <authorList>
            <consortium name="EnsemblPlants"/>
        </authorList>
    </citation>
    <scope>IDENTIFICATION</scope>
</reference>